<keyword evidence="15" id="KW-1185">Reference proteome</keyword>
<evidence type="ECO:0000256" key="5">
    <source>
        <dbReference type="ARBA" id="ARBA00022741"/>
    </source>
</evidence>
<dbReference type="GO" id="GO:0006281">
    <property type="term" value="P:DNA repair"/>
    <property type="evidence" value="ECO:0007669"/>
    <property type="project" value="UniProtKB-UniRule"/>
</dbReference>
<keyword evidence="6 11" id="KW-0227">DNA damage</keyword>
<dbReference type="InterPro" id="IPR038331">
    <property type="entry name" value="DisA_sf"/>
</dbReference>
<dbReference type="Proteomes" id="UP000277256">
    <property type="component" value="Unassembled WGS sequence"/>
</dbReference>
<comment type="similarity">
    <text evidence="11">Belongs to the DisA family.</text>
</comment>
<dbReference type="PANTHER" id="PTHR34185:SF3">
    <property type="entry name" value="DNA INTEGRITY SCANNING PROTEIN DISA"/>
    <property type="match status" value="1"/>
</dbReference>
<keyword evidence="8 11" id="KW-0460">Magnesium</keyword>
<dbReference type="NCBIfam" id="NF010009">
    <property type="entry name" value="PRK13482.1"/>
    <property type="match status" value="1"/>
</dbReference>
<evidence type="ECO:0000313" key="14">
    <source>
        <dbReference type="EMBL" id="RRR96039.1"/>
    </source>
</evidence>
<comment type="function">
    <text evidence="11">Has also diadenylate cyclase activity, catalyzing the condensation of 2 ATP molecules into cyclic di-AMP (c-di-AMP). c-di-AMP likely acts as a signaling molecule that may couple DNA integrity with a cellular process.</text>
</comment>
<dbReference type="HAMAP" id="MF_01438">
    <property type="entry name" value="DisA"/>
    <property type="match status" value="1"/>
</dbReference>
<keyword evidence="7 11" id="KW-0067">ATP-binding</keyword>
<keyword evidence="3 11" id="KW-0808">Transferase</keyword>
<keyword evidence="4 11" id="KW-0548">Nucleotidyltransferase</keyword>
<dbReference type="FunFam" id="3.40.1700.10:FF:000001">
    <property type="entry name" value="DNA integrity scanning protein DisA"/>
    <property type="match status" value="1"/>
</dbReference>
<dbReference type="InterPro" id="IPR003390">
    <property type="entry name" value="DNA_integrity_scan_DisA_N"/>
</dbReference>
<evidence type="ECO:0000259" key="13">
    <source>
        <dbReference type="PROSITE" id="PS51794"/>
    </source>
</evidence>
<feature type="region of interest" description="Disordered" evidence="12">
    <location>
        <begin position="1"/>
        <end position="84"/>
    </location>
</feature>
<organism evidence="14 15">
    <name type="scientific">Glycomyces terrestris</name>
    <dbReference type="NCBI Taxonomy" id="2493553"/>
    <lineage>
        <taxon>Bacteria</taxon>
        <taxon>Bacillati</taxon>
        <taxon>Actinomycetota</taxon>
        <taxon>Actinomycetes</taxon>
        <taxon>Glycomycetales</taxon>
        <taxon>Glycomycetaceae</taxon>
        <taxon>Glycomyces</taxon>
    </lineage>
</organism>
<dbReference type="Gene3D" id="3.40.1700.10">
    <property type="entry name" value="DNA integrity scanning protein, DisA, N-terminal domain"/>
    <property type="match status" value="1"/>
</dbReference>
<evidence type="ECO:0000256" key="1">
    <source>
        <dbReference type="ARBA" id="ARBA00000877"/>
    </source>
</evidence>
<dbReference type="GO" id="GO:0005524">
    <property type="term" value="F:ATP binding"/>
    <property type="evidence" value="ECO:0007669"/>
    <property type="project" value="UniProtKB-UniRule"/>
</dbReference>
<evidence type="ECO:0000256" key="8">
    <source>
        <dbReference type="ARBA" id="ARBA00022842"/>
    </source>
</evidence>
<evidence type="ECO:0000256" key="9">
    <source>
        <dbReference type="ARBA" id="ARBA00023125"/>
    </source>
</evidence>
<evidence type="ECO:0000256" key="4">
    <source>
        <dbReference type="ARBA" id="ARBA00022695"/>
    </source>
</evidence>
<feature type="binding site" evidence="11">
    <location>
        <begin position="188"/>
        <end position="192"/>
    </location>
    <ligand>
        <name>ATP</name>
        <dbReference type="ChEBI" id="CHEBI:30616"/>
    </ligand>
</feature>
<dbReference type="SUPFAM" id="SSF143597">
    <property type="entry name" value="YojJ-like"/>
    <property type="match status" value="1"/>
</dbReference>
<comment type="catalytic activity">
    <reaction evidence="1 11">
        <text>2 ATP = 3',3'-c-di-AMP + 2 diphosphate</text>
        <dbReference type="Rhea" id="RHEA:35655"/>
        <dbReference type="ChEBI" id="CHEBI:30616"/>
        <dbReference type="ChEBI" id="CHEBI:33019"/>
        <dbReference type="ChEBI" id="CHEBI:71500"/>
        <dbReference type="EC" id="2.7.7.85"/>
    </reaction>
</comment>
<sequence length="439" mass="47022">MFAAGETPSAPSQQEGPGARHQAGCAACPKCRSLPRAADPYTGGDPTPAGRGGAREPGLRPGRAGSPQPPGQAAPADRPALGVPVASIPDEGLRATLATMAPGTALRDGLERILRGRTGALIVVGCDAVVERICTGGFEIDIEFSATRLRELCKMDGAVVLTTDGSRIVRAGVHLMPDPSIHSNESGTRHRTAERVAIQTGFPVISVSQSMHTIGLYMGDIHHLVEPSTQILSRANQALATLERYKLRLDEVAASLSSLEIEDLVTIRDAVTVLQRLEMARHIADEVEGHVIELGTDGRLLALQLDELMAGVDTDRELVVRDYLPDDADHRKALHAVDQMSSPELLDLIAVARALGYPNAPDVLDRRVSPRGYRMLAKVPRLPEAVIERVVDRFGALPELLGVTVEELQDVDGVGPGRAQSIRESLTRLAEVSILDRYL</sequence>
<comment type="caution">
    <text evidence="14">The sequence shown here is derived from an EMBL/GenBank/DDBJ whole genome shotgun (WGS) entry which is preliminary data.</text>
</comment>
<keyword evidence="5 11" id="KW-0547">Nucleotide-binding</keyword>
<dbReference type="PROSITE" id="PS51794">
    <property type="entry name" value="DAC"/>
    <property type="match status" value="1"/>
</dbReference>
<name>A0A426US41_9ACTN</name>
<dbReference type="InterPro" id="IPR023763">
    <property type="entry name" value="DNA_integrity_scanning_protein"/>
</dbReference>
<dbReference type="GO" id="GO:0004016">
    <property type="term" value="F:adenylate cyclase activity"/>
    <property type="evidence" value="ECO:0007669"/>
    <property type="project" value="TreeGrafter"/>
</dbReference>
<dbReference type="OrthoDB" id="41841at2"/>
<gene>
    <name evidence="11 14" type="primary">disA</name>
    <name evidence="14" type="ORF">EIW28_22500</name>
</gene>
<dbReference type="Pfam" id="PF10635">
    <property type="entry name" value="DisA-linker"/>
    <property type="match status" value="1"/>
</dbReference>
<evidence type="ECO:0000256" key="12">
    <source>
        <dbReference type="SAM" id="MobiDB-lite"/>
    </source>
</evidence>
<dbReference type="InterPro" id="IPR018906">
    <property type="entry name" value="DNA_integrity_scan_DisA_link"/>
</dbReference>
<dbReference type="Pfam" id="PF02457">
    <property type="entry name" value="DAC"/>
    <property type="match status" value="1"/>
</dbReference>
<keyword evidence="10 11" id="KW-0234">DNA repair</keyword>
<dbReference type="Gene3D" id="1.10.150.20">
    <property type="entry name" value="5' to 3' exonuclease, C-terminal subdomain"/>
    <property type="match status" value="1"/>
</dbReference>
<comment type="function">
    <text evidence="11">Participates in a DNA-damage check-point. DisA forms globular foci that rapidly scan along the chromosomes searching for lesions.</text>
</comment>
<dbReference type="InterPro" id="IPR050338">
    <property type="entry name" value="DisA"/>
</dbReference>
<dbReference type="EC" id="2.7.7.85" evidence="11"/>
<feature type="binding site" evidence="11">
    <location>
        <position position="175"/>
    </location>
    <ligand>
        <name>ATP</name>
        <dbReference type="ChEBI" id="CHEBI:30616"/>
    </ligand>
</feature>
<feature type="binding site" evidence="11">
    <location>
        <position position="157"/>
    </location>
    <ligand>
        <name>ATP</name>
        <dbReference type="ChEBI" id="CHEBI:30616"/>
    </ligand>
</feature>
<dbReference type="InterPro" id="IPR010994">
    <property type="entry name" value="RuvA_2-like"/>
</dbReference>
<dbReference type="GO" id="GO:0106408">
    <property type="term" value="F:diadenylate cyclase activity"/>
    <property type="evidence" value="ECO:0007669"/>
    <property type="project" value="UniProtKB-EC"/>
</dbReference>
<dbReference type="AlphaFoldDB" id="A0A426US41"/>
<comment type="cofactor">
    <cofactor evidence="2 11">
        <name>Mg(2+)</name>
        <dbReference type="ChEBI" id="CHEBI:18420"/>
    </cofactor>
</comment>
<evidence type="ECO:0000313" key="15">
    <source>
        <dbReference type="Proteomes" id="UP000277256"/>
    </source>
</evidence>
<keyword evidence="9 11" id="KW-0238">DNA-binding</keyword>
<evidence type="ECO:0000256" key="2">
    <source>
        <dbReference type="ARBA" id="ARBA00001946"/>
    </source>
</evidence>
<dbReference type="InterPro" id="IPR036888">
    <property type="entry name" value="DNA_integrity_DisA_N_sf"/>
</dbReference>
<proteinExistence type="inferred from homology"/>
<evidence type="ECO:0000256" key="10">
    <source>
        <dbReference type="ARBA" id="ARBA00023204"/>
    </source>
</evidence>
<evidence type="ECO:0000256" key="11">
    <source>
        <dbReference type="HAMAP-Rule" id="MF_01438"/>
    </source>
</evidence>
<evidence type="ECO:0000256" key="6">
    <source>
        <dbReference type="ARBA" id="ARBA00022763"/>
    </source>
</evidence>
<feature type="domain" description="DAC" evidence="13">
    <location>
        <begin position="90"/>
        <end position="228"/>
    </location>
</feature>
<evidence type="ECO:0000256" key="7">
    <source>
        <dbReference type="ARBA" id="ARBA00022840"/>
    </source>
</evidence>
<dbReference type="PANTHER" id="PTHR34185">
    <property type="entry name" value="DIADENYLATE CYCLASE"/>
    <property type="match status" value="1"/>
</dbReference>
<reference evidence="14 15" key="1">
    <citation type="submission" date="2018-12" db="EMBL/GenBank/DDBJ databases">
        <title>Glycomyces sp. YIM 121974 draft genome.</title>
        <authorList>
            <person name="Li Q."/>
        </authorList>
    </citation>
    <scope>NUCLEOTIDE SEQUENCE [LARGE SCALE GENOMIC DNA]</scope>
    <source>
        <strain evidence="14 15">YIM 121974</strain>
    </source>
</reference>
<protein>
    <recommendedName>
        <fullName evidence="11">DNA integrity scanning protein DisA</fullName>
    </recommendedName>
    <alternativeName>
        <fullName evidence="11">Cyclic di-AMP synthase</fullName>
        <shortName evidence="11">c-di-AMP synthase</shortName>
    </alternativeName>
    <alternativeName>
        <fullName evidence="11">Diadenylate cyclase</fullName>
        <ecNumber evidence="11">2.7.7.85</ecNumber>
    </alternativeName>
</protein>
<dbReference type="SUPFAM" id="SSF47781">
    <property type="entry name" value="RuvA domain 2-like"/>
    <property type="match status" value="1"/>
</dbReference>
<dbReference type="EMBL" id="RSEB01000008">
    <property type="protein sequence ID" value="RRR96039.1"/>
    <property type="molecule type" value="Genomic_DNA"/>
</dbReference>
<dbReference type="GO" id="GO:0003677">
    <property type="term" value="F:DNA binding"/>
    <property type="evidence" value="ECO:0007669"/>
    <property type="project" value="UniProtKB-UniRule"/>
</dbReference>
<evidence type="ECO:0000256" key="3">
    <source>
        <dbReference type="ARBA" id="ARBA00022679"/>
    </source>
</evidence>
<comment type="subunit">
    <text evidence="11">Homooctamer.</text>
</comment>
<dbReference type="Gene3D" id="1.20.1260.110">
    <property type="entry name" value="DNA integrity scanning linker region"/>
    <property type="match status" value="1"/>
</dbReference>
<accession>A0A426US41</accession>